<feature type="compositionally biased region" description="Low complexity" evidence="1">
    <location>
        <begin position="350"/>
        <end position="360"/>
    </location>
</feature>
<evidence type="ECO:0000313" key="4">
    <source>
        <dbReference type="Proteomes" id="UP000707451"/>
    </source>
</evidence>
<accession>A0A9P8BQV5</accession>
<feature type="region of interest" description="Disordered" evidence="1">
    <location>
        <begin position="331"/>
        <end position="470"/>
    </location>
</feature>
<feature type="transmembrane region" description="Helical" evidence="2">
    <location>
        <begin position="301"/>
        <end position="323"/>
    </location>
</feature>
<feature type="region of interest" description="Disordered" evidence="1">
    <location>
        <begin position="509"/>
        <end position="560"/>
    </location>
</feature>
<organism evidence="3 4">
    <name type="scientific">Linnemannia hyalina</name>
    <dbReference type="NCBI Taxonomy" id="64524"/>
    <lineage>
        <taxon>Eukaryota</taxon>
        <taxon>Fungi</taxon>
        <taxon>Fungi incertae sedis</taxon>
        <taxon>Mucoromycota</taxon>
        <taxon>Mortierellomycotina</taxon>
        <taxon>Mortierellomycetes</taxon>
        <taxon>Mortierellales</taxon>
        <taxon>Mortierellaceae</taxon>
        <taxon>Linnemannia</taxon>
    </lineage>
</organism>
<gene>
    <name evidence="3" type="ORF">KI688_003534</name>
</gene>
<feature type="compositionally biased region" description="Pro residues" evidence="1">
    <location>
        <begin position="377"/>
        <end position="389"/>
    </location>
</feature>
<evidence type="ECO:0008006" key="5">
    <source>
        <dbReference type="Google" id="ProtNLM"/>
    </source>
</evidence>
<evidence type="ECO:0000256" key="1">
    <source>
        <dbReference type="SAM" id="MobiDB-lite"/>
    </source>
</evidence>
<feature type="compositionally biased region" description="Polar residues" evidence="1">
    <location>
        <begin position="399"/>
        <end position="408"/>
    </location>
</feature>
<dbReference type="AlphaFoldDB" id="A0A9P8BQV5"/>
<feature type="compositionally biased region" description="Polar residues" evidence="1">
    <location>
        <begin position="423"/>
        <end position="436"/>
    </location>
</feature>
<keyword evidence="4" id="KW-1185">Reference proteome</keyword>
<comment type="caution">
    <text evidence="3">The sequence shown here is derived from an EMBL/GenBank/DDBJ whole genome shotgun (WGS) entry which is preliminary data.</text>
</comment>
<proteinExistence type="predicted"/>
<feature type="compositionally biased region" description="Low complexity" evidence="1">
    <location>
        <begin position="515"/>
        <end position="528"/>
    </location>
</feature>
<protein>
    <recommendedName>
        <fullName evidence="5">Transmembrane protein</fullName>
    </recommendedName>
</protein>
<evidence type="ECO:0000313" key="3">
    <source>
        <dbReference type="EMBL" id="KAG9064346.1"/>
    </source>
</evidence>
<dbReference type="EMBL" id="JAHRHY010000014">
    <property type="protein sequence ID" value="KAG9064346.1"/>
    <property type="molecule type" value="Genomic_DNA"/>
</dbReference>
<evidence type="ECO:0000256" key="2">
    <source>
        <dbReference type="SAM" id="Phobius"/>
    </source>
</evidence>
<dbReference type="OrthoDB" id="2427210at2759"/>
<sequence length="605" mass="64547">MSIPTYSNPCLAPASNTSIYLIGVSDTIQGRLEVNTIDLSNISSPRLTSTIINFNPYQWSNTAPKLCSHFPGYQAPKNAFDTQGAIHIQQFGMGWTNDANVYPANGRFDPPSGFNLQVYPNSRPFLAVGAYTSAAKAPAHGNAIVFDTAQSGTIYTTTGYDTPDTQVKGRTLILSAPQLVSMKNVVLSNDAIPITSSSGAYILDKAPDSTTAIYYINPSQSAVLQQVVVSGQAPAFITSMVATVTSTQIVLYSLQTGGPKFSVFDLAAKTWTSSNIITPTGGGSLTPGDGEFDASASKAPLGAIVGGVVGGLVLLALAIFLVIRHRHHRVSLSSPSSTHSEEGNGKTEFSSSSPSPNTSTDQEFNKVAITIGTPHTLLPPPSVKYPLPPRTVTYPVLPRNSTPRDPQLSSTDTYYPPPSPSSQNSTLRRNLQSPMRQSLGFDFIPKTPPGPELHYPENDDNITIANSSGYHDANSNNTEVFSSFSDASGDISSPVTVVTSRELNSDDYSYKNQRSFTPSSPPVSSSEISYHHQQHQQCTPVGTPQLHHRSQQRLQSPELTYSSPLVSAATDAYSDFSGDSLGVDQTFIVPPLATPGSRPPSSQGH</sequence>
<keyword evidence="2" id="KW-0812">Transmembrane</keyword>
<name>A0A9P8BQV5_9FUNG</name>
<keyword evidence="2" id="KW-1133">Transmembrane helix</keyword>
<dbReference type="Proteomes" id="UP000707451">
    <property type="component" value="Unassembled WGS sequence"/>
</dbReference>
<feature type="compositionally biased region" description="Polar residues" evidence="1">
    <location>
        <begin position="461"/>
        <end position="470"/>
    </location>
</feature>
<reference evidence="3" key="1">
    <citation type="submission" date="2021-06" db="EMBL/GenBank/DDBJ databases">
        <title>Genome Sequence of Mortierella hyaline Strain SCG-10, a Cold-Adapted, Nitrate-Reducing Fungus Isolated from Soil in Minnesota, USA.</title>
        <authorList>
            <person name="Aldossari N."/>
        </authorList>
    </citation>
    <scope>NUCLEOTIDE SEQUENCE</scope>
    <source>
        <strain evidence="3">SCG-10</strain>
    </source>
</reference>
<keyword evidence="2" id="KW-0472">Membrane</keyword>